<evidence type="ECO:0000256" key="9">
    <source>
        <dbReference type="SAM" id="SignalP"/>
    </source>
</evidence>
<dbReference type="GO" id="GO:0015036">
    <property type="term" value="F:disulfide oxidoreductase activity"/>
    <property type="evidence" value="ECO:0007669"/>
    <property type="project" value="UniProtKB-ARBA"/>
</dbReference>
<evidence type="ECO:0000259" key="10">
    <source>
        <dbReference type="PROSITE" id="PS51352"/>
    </source>
</evidence>
<dbReference type="InterPro" id="IPR036249">
    <property type="entry name" value="Thioredoxin-like_sf"/>
</dbReference>
<reference evidence="12" key="2">
    <citation type="journal article" date="2020" name="Int. J. Syst. Evol. Microbiol.">
        <title>Genomic insights into a novel species Rhodoferax aquaticus sp. nov., isolated from freshwater.</title>
        <authorList>
            <person name="Li T."/>
            <person name="Zhuo Y."/>
            <person name="Jin C.Z."/>
            <person name="Wu X."/>
            <person name="Ko S.R."/>
            <person name="Jin F.J."/>
            <person name="Ahn C.Y."/>
            <person name="Oh H.M."/>
            <person name="Lee H.G."/>
            <person name="Jin L."/>
        </authorList>
    </citation>
    <scope>NUCLEOTIDE SEQUENCE [LARGE SCALE GENOMIC DNA]</scope>
    <source>
        <strain evidence="12">Gr-4</strain>
    </source>
</reference>
<dbReference type="PROSITE" id="PS00194">
    <property type="entry name" value="THIOREDOXIN_1"/>
    <property type="match status" value="1"/>
</dbReference>
<gene>
    <name evidence="11" type="ORF">EXZ61_01950</name>
</gene>
<evidence type="ECO:0000256" key="5">
    <source>
        <dbReference type="ARBA" id="ARBA00023157"/>
    </source>
</evidence>
<dbReference type="GO" id="GO:0042597">
    <property type="term" value="C:periplasmic space"/>
    <property type="evidence" value="ECO:0007669"/>
    <property type="project" value="UniProtKB-SubCell"/>
</dbReference>
<dbReference type="Pfam" id="PF01323">
    <property type="entry name" value="DSBA"/>
    <property type="match status" value="1"/>
</dbReference>
<dbReference type="Proteomes" id="UP000317365">
    <property type="component" value="Chromosome"/>
</dbReference>
<dbReference type="InterPro" id="IPR001853">
    <property type="entry name" value="DSBA-like_thioredoxin_dom"/>
</dbReference>
<dbReference type="CDD" id="cd03019">
    <property type="entry name" value="DsbA_DsbA"/>
    <property type="match status" value="1"/>
</dbReference>
<accession>A0A515EK41</accession>
<dbReference type="PANTHER" id="PTHR35891">
    <property type="entry name" value="THIOL:DISULFIDE INTERCHANGE PROTEIN DSBA"/>
    <property type="match status" value="1"/>
</dbReference>
<sequence length="217" mass="23859">MKRREFTQVAAGAVAASGLWVAPAAHAQFKKPEAGTDYQVLDIRAAVDAPAGKIEVVEFFWYNCPHCNAFEPTLEAWVKKLPKDVAFRRAPVAFRDDFVPQQRLYYTLEAMGLLDKLHAKVFQAIHAQRLDLSKGEGITAWVAQQGVDKAKFVEQYNSFTVVTKAQKASKLQNAYKVEGVPALGVAGRYYTDGSIARSMERALQVVDALVAGIRAGA</sequence>
<name>A0A515EK41_9BURK</name>
<evidence type="ECO:0000313" key="11">
    <source>
        <dbReference type="EMBL" id="QDL53027.1"/>
    </source>
</evidence>
<dbReference type="InterPro" id="IPR013766">
    <property type="entry name" value="Thioredoxin_domain"/>
</dbReference>
<organism evidence="11 12">
    <name type="scientific">Rhodoferax aquaticus</name>
    <dbReference type="NCBI Taxonomy" id="2527691"/>
    <lineage>
        <taxon>Bacteria</taxon>
        <taxon>Pseudomonadati</taxon>
        <taxon>Pseudomonadota</taxon>
        <taxon>Betaproteobacteria</taxon>
        <taxon>Burkholderiales</taxon>
        <taxon>Comamonadaceae</taxon>
        <taxon>Rhodoferax</taxon>
    </lineage>
</organism>
<evidence type="ECO:0000256" key="4">
    <source>
        <dbReference type="ARBA" id="ARBA00022764"/>
    </source>
</evidence>
<evidence type="ECO:0000256" key="7">
    <source>
        <dbReference type="PIRNR" id="PIRNR001488"/>
    </source>
</evidence>
<dbReference type="InterPro" id="IPR050824">
    <property type="entry name" value="Thiol_disulfide_DsbA"/>
</dbReference>
<dbReference type="RefSeq" id="WP_142808504.1">
    <property type="nucleotide sequence ID" value="NZ_CP036282.1"/>
</dbReference>
<evidence type="ECO:0000256" key="3">
    <source>
        <dbReference type="ARBA" id="ARBA00022729"/>
    </source>
</evidence>
<keyword evidence="12" id="KW-1185">Reference proteome</keyword>
<keyword evidence="5 7" id="KW-1015">Disulfide bond</keyword>
<protein>
    <recommendedName>
        <fullName evidence="7">Thiol:disulfide interchange protein</fullName>
    </recommendedName>
</protein>
<evidence type="ECO:0000313" key="12">
    <source>
        <dbReference type="Proteomes" id="UP000317365"/>
    </source>
</evidence>
<comment type="similarity">
    <text evidence="2">Belongs to the thioredoxin family. DsbA subfamily.</text>
</comment>
<feature type="chain" id="PRO_5022138690" description="Thiol:disulfide interchange protein" evidence="9">
    <location>
        <begin position="28"/>
        <end position="217"/>
    </location>
</feature>
<reference evidence="12" key="1">
    <citation type="submission" date="2019-02" db="EMBL/GenBank/DDBJ databases">
        <title>Complete genome sequence of Rhodoferax sp. Gr-4.</title>
        <authorList>
            <person name="Jin L."/>
        </authorList>
    </citation>
    <scope>NUCLEOTIDE SEQUENCE [LARGE SCALE GENOMIC DNA]</scope>
    <source>
        <strain evidence="12">Gr-4</strain>
    </source>
</reference>
<feature type="signal peptide" evidence="9">
    <location>
        <begin position="1"/>
        <end position="27"/>
    </location>
</feature>
<keyword evidence="6" id="KW-0676">Redox-active center</keyword>
<dbReference type="Gene3D" id="3.40.30.10">
    <property type="entry name" value="Glutaredoxin"/>
    <property type="match status" value="1"/>
</dbReference>
<evidence type="ECO:0000256" key="8">
    <source>
        <dbReference type="PIRSR" id="PIRSR001488-1"/>
    </source>
</evidence>
<dbReference type="EMBL" id="CP036282">
    <property type="protein sequence ID" value="QDL53027.1"/>
    <property type="molecule type" value="Genomic_DNA"/>
</dbReference>
<keyword evidence="3 9" id="KW-0732">Signal</keyword>
<dbReference type="InterPro" id="IPR023205">
    <property type="entry name" value="DsbA/DsbL"/>
</dbReference>
<feature type="domain" description="Thioredoxin" evidence="10">
    <location>
        <begin position="16"/>
        <end position="211"/>
    </location>
</feature>
<dbReference type="SUPFAM" id="SSF52833">
    <property type="entry name" value="Thioredoxin-like"/>
    <property type="match status" value="1"/>
</dbReference>
<evidence type="ECO:0000256" key="1">
    <source>
        <dbReference type="ARBA" id="ARBA00004418"/>
    </source>
</evidence>
<dbReference type="AlphaFoldDB" id="A0A515EK41"/>
<evidence type="ECO:0000256" key="2">
    <source>
        <dbReference type="ARBA" id="ARBA00005791"/>
    </source>
</evidence>
<keyword evidence="4 7" id="KW-0574">Periplasm</keyword>
<proteinExistence type="inferred from homology"/>
<dbReference type="PIRSF" id="PIRSF001488">
    <property type="entry name" value="Tdi_protein"/>
    <property type="match status" value="1"/>
</dbReference>
<dbReference type="KEGG" id="rhg:EXZ61_01950"/>
<feature type="disulfide bond" description="Redox-active" evidence="8">
    <location>
        <begin position="64"/>
        <end position="67"/>
    </location>
</feature>
<dbReference type="PANTHER" id="PTHR35891:SF3">
    <property type="entry name" value="THIOL:DISULFIDE INTERCHANGE PROTEIN DSBL"/>
    <property type="match status" value="1"/>
</dbReference>
<evidence type="ECO:0000256" key="6">
    <source>
        <dbReference type="ARBA" id="ARBA00023284"/>
    </source>
</evidence>
<dbReference type="InterPro" id="IPR017937">
    <property type="entry name" value="Thioredoxin_CS"/>
</dbReference>
<dbReference type="PROSITE" id="PS51352">
    <property type="entry name" value="THIOREDOXIN_2"/>
    <property type="match status" value="1"/>
</dbReference>
<comment type="subcellular location">
    <subcellularLocation>
        <location evidence="1 7">Periplasm</location>
    </subcellularLocation>
</comment>